<evidence type="ECO:0000313" key="2">
    <source>
        <dbReference type="Proteomes" id="UP000248329"/>
    </source>
</evidence>
<name>A0AC61L132_9EURY</name>
<reference evidence="1" key="1">
    <citation type="submission" date="2018-01" db="EMBL/GenBank/DDBJ databases">
        <authorList>
            <person name="Krukenberg V."/>
        </authorList>
    </citation>
    <scope>NUCLEOTIDE SEQUENCE</scope>
    <source>
        <strain evidence="1">E20ANME2</strain>
    </source>
</reference>
<proteinExistence type="predicted"/>
<accession>A0AC61L132</accession>
<evidence type="ECO:0000313" key="1">
    <source>
        <dbReference type="EMBL" id="PXF59432.1"/>
    </source>
</evidence>
<protein>
    <submittedName>
        <fullName evidence="1">Uncharacterized protein</fullName>
    </submittedName>
</protein>
<dbReference type="EMBL" id="PQXF01000025">
    <property type="protein sequence ID" value="PXF59432.1"/>
    <property type="molecule type" value="Genomic_DNA"/>
</dbReference>
<dbReference type="Proteomes" id="UP000248329">
    <property type="component" value="Unassembled WGS sequence"/>
</dbReference>
<organism evidence="1 2">
    <name type="scientific">Candidatus Methanogaster sp</name>
    <dbReference type="NCBI Taxonomy" id="3386292"/>
    <lineage>
        <taxon>Archaea</taxon>
        <taxon>Methanobacteriati</taxon>
        <taxon>Methanobacteriota</taxon>
        <taxon>Stenosarchaea group</taxon>
        <taxon>Methanomicrobia</taxon>
        <taxon>Methanosarcinales</taxon>
        <taxon>ANME-2 cluster</taxon>
        <taxon>Candidatus Methanogasteraceae</taxon>
        <taxon>Candidatus Methanogaster</taxon>
    </lineage>
</organism>
<comment type="caution">
    <text evidence="1">The sequence shown here is derived from an EMBL/GenBank/DDBJ whole genome shotgun (WGS) entry which is preliminary data.</text>
</comment>
<gene>
    <name evidence="1" type="ORF">C4B59_11500</name>
</gene>
<sequence length="239" mass="27100">MKDPMFATTLAAILRERGVDVIYPCVRDLLENGLTLARFSDGEFKPQRQDITQYMAAWSKHVGLGEEECRSWLIEYCVAMLSPISRTSPSGIRHSTKSNIKYVYRSDVPFSCEHEDNFFRAQCSKDCPAYAAMIPKACGGRNETSKESALARPADVVEAQVISVKASYRDQFEIALRFIHDETKKKTKKKRIAQLLNEQGLKTRTGRRWTYGILHCELTKMKGNQVADTSNQSMDTDAE</sequence>